<evidence type="ECO:0000256" key="1">
    <source>
        <dbReference type="SAM" id="MobiDB-lite"/>
    </source>
</evidence>
<feature type="compositionally biased region" description="Basic and acidic residues" evidence="1">
    <location>
        <begin position="295"/>
        <end position="313"/>
    </location>
</feature>
<evidence type="ECO:0000313" key="2">
    <source>
        <dbReference type="EMBL" id="GIZ42302.1"/>
    </source>
</evidence>
<feature type="region of interest" description="Disordered" evidence="1">
    <location>
        <begin position="29"/>
        <end position="51"/>
    </location>
</feature>
<gene>
    <name evidence="2" type="ORF">CKM354_000557700</name>
</gene>
<protein>
    <submittedName>
        <fullName evidence="2">Uncharacterized protein</fullName>
    </submittedName>
</protein>
<keyword evidence="3" id="KW-1185">Reference proteome</keyword>
<dbReference type="OrthoDB" id="5411773at2759"/>
<dbReference type="EMBL" id="BOLY01000003">
    <property type="protein sequence ID" value="GIZ42302.1"/>
    <property type="molecule type" value="Genomic_DNA"/>
</dbReference>
<feature type="region of interest" description="Disordered" evidence="1">
    <location>
        <begin position="295"/>
        <end position="374"/>
    </location>
</feature>
<accession>A0A9P3FFP5</accession>
<proteinExistence type="predicted"/>
<organism evidence="2 3">
    <name type="scientific">Cercospora kikuchii</name>
    <dbReference type="NCBI Taxonomy" id="84275"/>
    <lineage>
        <taxon>Eukaryota</taxon>
        <taxon>Fungi</taxon>
        <taxon>Dikarya</taxon>
        <taxon>Ascomycota</taxon>
        <taxon>Pezizomycotina</taxon>
        <taxon>Dothideomycetes</taxon>
        <taxon>Dothideomycetidae</taxon>
        <taxon>Mycosphaerellales</taxon>
        <taxon>Mycosphaerellaceae</taxon>
        <taxon>Cercospora</taxon>
    </lineage>
</organism>
<dbReference type="GeneID" id="68291152"/>
<dbReference type="Proteomes" id="UP000825890">
    <property type="component" value="Unassembled WGS sequence"/>
</dbReference>
<feature type="region of interest" description="Disordered" evidence="1">
    <location>
        <begin position="153"/>
        <end position="188"/>
    </location>
</feature>
<evidence type="ECO:0000313" key="3">
    <source>
        <dbReference type="Proteomes" id="UP000825890"/>
    </source>
</evidence>
<sequence>MPKHSRLLKELRHDPVNGRSIFANPDILSSSQAASQSQSPHSTGATHQRRAVRSVPAGILDQCTICMEEQLFSQAFALLESGLNAGFDTNAPACIPPPQHLALASTLIVHPSMTTRTDDPDKRIAADHAAKYLREVVAMGGIEGTGLPEALQFGQSNNARTGRTKRAKTRRSDAVYESDENEDTSRLRSHYSERQSLGENAQDFWAVVGWAFNCSVRHKARWLRWRIWLELMLDVLQHDLASHVSRGMAPAKNNALSKTLFAQYLSTVGAGRNNMRRLMRAVLADGSEKSTREFGEIWKNETKPPKKKEEPRSAKRRKLDLDNDDYGDYLENDSEEDAAETRSARSRSATASRRRRSRTPANPDTYTQDDDRDSAFEDATEADAIEQFGGMEAIRLRQRFLTIFTAFSRAAPTLFVDTEELFSIFTEFIRPLPLQIFQQFTLPTTAYLSADLQTSLNEMMSRPLLGTNATQGLIDQREFEASFATCTATNASFVDNAKVSLLSESMLRALWTSGHLISDLPRLKALVEEGIQMRSDRTATDGRKKAGKKSYLDEEAKIVLDCSGQRMGLLLQVIVGR</sequence>
<name>A0A9P3FFP5_9PEZI</name>
<dbReference type="RefSeq" id="XP_044656789.1">
    <property type="nucleotide sequence ID" value="XM_044800854.1"/>
</dbReference>
<feature type="compositionally biased region" description="Acidic residues" evidence="1">
    <location>
        <begin position="322"/>
        <end position="338"/>
    </location>
</feature>
<reference evidence="2 3" key="1">
    <citation type="submission" date="2021-01" db="EMBL/GenBank/DDBJ databases">
        <title>Cercospora kikuchii MAFF 305040 whole genome shotgun sequence.</title>
        <authorList>
            <person name="Kashiwa T."/>
            <person name="Suzuki T."/>
        </authorList>
    </citation>
    <scope>NUCLEOTIDE SEQUENCE [LARGE SCALE GENOMIC DNA]</scope>
    <source>
        <strain evidence="2 3">MAFF 305040</strain>
    </source>
</reference>
<feature type="compositionally biased region" description="Low complexity" evidence="1">
    <location>
        <begin position="29"/>
        <end position="39"/>
    </location>
</feature>
<comment type="caution">
    <text evidence="2">The sequence shown here is derived from an EMBL/GenBank/DDBJ whole genome shotgun (WGS) entry which is preliminary data.</text>
</comment>
<dbReference type="AlphaFoldDB" id="A0A9P3FFP5"/>